<dbReference type="InterPro" id="IPR023753">
    <property type="entry name" value="FAD/NAD-binding_dom"/>
</dbReference>
<dbReference type="RefSeq" id="WP_093374184.1">
    <property type="nucleotide sequence ID" value="NZ_BNAN01000001.1"/>
</dbReference>
<dbReference type="Gene3D" id="3.50.50.60">
    <property type="entry name" value="FAD/NAD(P)-binding domain"/>
    <property type="match status" value="2"/>
</dbReference>
<reference evidence="6" key="1">
    <citation type="submission" date="2016-10" db="EMBL/GenBank/DDBJ databases">
        <authorList>
            <person name="Varghese N."/>
            <person name="Submissions S."/>
        </authorList>
    </citation>
    <scope>NUCLEOTIDE SEQUENCE [LARGE SCALE GENOMIC DNA]</scope>
    <source>
        <strain evidence="6">DSM 19083</strain>
    </source>
</reference>
<dbReference type="AlphaFoldDB" id="A0A1I2CGU7"/>
<dbReference type="PRINTS" id="PR00368">
    <property type="entry name" value="FADPNR"/>
</dbReference>
<keyword evidence="1" id="KW-0285">Flavoprotein</keyword>
<evidence type="ECO:0000256" key="1">
    <source>
        <dbReference type="ARBA" id="ARBA00022630"/>
    </source>
</evidence>
<feature type="domain" description="FAD/NAD(P)-binding" evidence="4">
    <location>
        <begin position="15"/>
        <end position="293"/>
    </location>
</feature>
<organism evidence="5 6">
    <name type="scientific">Flavimobilis marinus</name>
    <dbReference type="NCBI Taxonomy" id="285351"/>
    <lineage>
        <taxon>Bacteria</taxon>
        <taxon>Bacillati</taxon>
        <taxon>Actinomycetota</taxon>
        <taxon>Actinomycetes</taxon>
        <taxon>Micrococcales</taxon>
        <taxon>Jonesiaceae</taxon>
        <taxon>Flavimobilis</taxon>
    </lineage>
</organism>
<dbReference type="Pfam" id="PF07992">
    <property type="entry name" value="Pyr_redox_2"/>
    <property type="match status" value="1"/>
</dbReference>
<keyword evidence="2" id="KW-0560">Oxidoreductase</keyword>
<protein>
    <submittedName>
        <fullName evidence="5">Thioredoxin reductase</fullName>
    </submittedName>
</protein>
<dbReference type="PRINTS" id="PR00469">
    <property type="entry name" value="PNDRDTASEII"/>
</dbReference>
<gene>
    <name evidence="5" type="ORF">SAMN04488035_0125</name>
</gene>
<dbReference type="PANTHER" id="PTHR48105">
    <property type="entry name" value="THIOREDOXIN REDUCTASE 1-RELATED-RELATED"/>
    <property type="match status" value="1"/>
</dbReference>
<evidence type="ECO:0000313" key="6">
    <source>
        <dbReference type="Proteomes" id="UP000198520"/>
    </source>
</evidence>
<proteinExistence type="predicted"/>
<dbReference type="STRING" id="285351.SAMN04488035_0125"/>
<keyword evidence="6" id="KW-1185">Reference proteome</keyword>
<dbReference type="SUPFAM" id="SSF51905">
    <property type="entry name" value="FAD/NAD(P)-binding domain"/>
    <property type="match status" value="1"/>
</dbReference>
<sequence length="330" mass="34406">MTPTTHHTATDPTLHDVVVVGGGAAGLSAAVTLARSLRDVVVVDAGEPRNAPAAGAHNLLGREGVSPLALLEAGRAEARAYGAQVRDGRVASVARTDDGFTLTLTDGGVLTARRLVLATGLVDELPDVPGVRELWGTHVLHCPYCHGYEVRGRWIGVLGTSPNALHQTLLLRQLSDDVTLFLHESPEPDDEGWEQLAALGVRVVTGRVREVARDGECLRAVVLEDGHVFPVNAVAVQPRFVARTELYEQLGGEVTEHPFGSFITRDPAGATTVPGVWAAGNAGDLTAMVGAAAAQGVMAGAAINADLVQEDVRSAVAARRRSLTSTGAAS</sequence>
<name>A0A1I2CGU7_9MICO</name>
<comment type="catalytic activity">
    <reaction evidence="3">
        <text>[thioredoxin]-dithiol + NADP(+) = [thioredoxin]-disulfide + NADPH + H(+)</text>
        <dbReference type="Rhea" id="RHEA:20345"/>
        <dbReference type="Rhea" id="RHEA-COMP:10698"/>
        <dbReference type="Rhea" id="RHEA-COMP:10700"/>
        <dbReference type="ChEBI" id="CHEBI:15378"/>
        <dbReference type="ChEBI" id="CHEBI:29950"/>
        <dbReference type="ChEBI" id="CHEBI:50058"/>
        <dbReference type="ChEBI" id="CHEBI:57783"/>
        <dbReference type="ChEBI" id="CHEBI:58349"/>
        <dbReference type="EC" id="1.8.1.9"/>
    </reaction>
</comment>
<dbReference type="EMBL" id="FONZ01000001">
    <property type="protein sequence ID" value="SFE67599.1"/>
    <property type="molecule type" value="Genomic_DNA"/>
</dbReference>
<evidence type="ECO:0000313" key="5">
    <source>
        <dbReference type="EMBL" id="SFE67599.1"/>
    </source>
</evidence>
<dbReference type="OrthoDB" id="9786503at2"/>
<evidence type="ECO:0000259" key="4">
    <source>
        <dbReference type="Pfam" id="PF07992"/>
    </source>
</evidence>
<dbReference type="Proteomes" id="UP000198520">
    <property type="component" value="Unassembled WGS sequence"/>
</dbReference>
<evidence type="ECO:0000256" key="3">
    <source>
        <dbReference type="ARBA" id="ARBA00048132"/>
    </source>
</evidence>
<dbReference type="InterPro" id="IPR036188">
    <property type="entry name" value="FAD/NAD-bd_sf"/>
</dbReference>
<evidence type="ECO:0000256" key="2">
    <source>
        <dbReference type="ARBA" id="ARBA00023002"/>
    </source>
</evidence>
<dbReference type="GO" id="GO:0004791">
    <property type="term" value="F:thioredoxin-disulfide reductase (NADPH) activity"/>
    <property type="evidence" value="ECO:0007669"/>
    <property type="project" value="UniProtKB-EC"/>
</dbReference>
<dbReference type="InterPro" id="IPR050097">
    <property type="entry name" value="Ferredoxin-NADP_redctase_2"/>
</dbReference>
<accession>A0A1I2CGU7</accession>